<keyword evidence="3" id="KW-1185">Reference proteome</keyword>
<reference evidence="3" key="1">
    <citation type="journal article" date="2019" name="Int. J. Syst. Evol. Microbiol.">
        <title>The Global Catalogue of Microorganisms (GCM) 10K type strain sequencing project: providing services to taxonomists for standard genome sequencing and annotation.</title>
        <authorList>
            <consortium name="The Broad Institute Genomics Platform"/>
            <consortium name="The Broad Institute Genome Sequencing Center for Infectious Disease"/>
            <person name="Wu L."/>
            <person name="Ma J."/>
        </authorList>
    </citation>
    <scope>NUCLEOTIDE SEQUENCE [LARGE SCALE GENOMIC DNA]</scope>
    <source>
        <strain evidence="3">JCM 3106</strain>
    </source>
</reference>
<gene>
    <name evidence="2" type="ORF">GCM10017559_08240</name>
</gene>
<evidence type="ECO:0000313" key="3">
    <source>
        <dbReference type="Proteomes" id="UP001499930"/>
    </source>
</evidence>
<feature type="region of interest" description="Disordered" evidence="1">
    <location>
        <begin position="199"/>
        <end position="221"/>
    </location>
</feature>
<protein>
    <recommendedName>
        <fullName evidence="4">C2H2-type domain-containing protein</fullName>
    </recommendedName>
</protein>
<name>A0ABP6KBJ8_9ACTN</name>
<dbReference type="EMBL" id="BAAAWD010000004">
    <property type="protein sequence ID" value="GAA2990565.1"/>
    <property type="molecule type" value="Genomic_DNA"/>
</dbReference>
<evidence type="ECO:0008006" key="4">
    <source>
        <dbReference type="Google" id="ProtNLM"/>
    </source>
</evidence>
<sequence>MLAAWRIPLPYPAEPALPAPVTIRPYLGDPVWHPGCVKLIWAALDQLDDLASQAQAEVDGHRDAGARYGRTGITAKTHAGSPSPVSDTLDELYGDLVKVEDPWRQARGYRTRPQRARGGPARRASIAFLLDELDGILRDPWSVDFGLNVLAWHHRLSKLTKSDPPTRRSPIRCPRCSERQVSRTDDGYYQCQACEKLMSQAEHDRAHSEQADELDQEVHAS</sequence>
<comment type="caution">
    <text evidence="2">The sequence shown here is derived from an EMBL/GenBank/DDBJ whole genome shotgun (WGS) entry which is preliminary data.</text>
</comment>
<dbReference type="Proteomes" id="UP001499930">
    <property type="component" value="Unassembled WGS sequence"/>
</dbReference>
<proteinExistence type="predicted"/>
<evidence type="ECO:0000256" key="1">
    <source>
        <dbReference type="SAM" id="MobiDB-lite"/>
    </source>
</evidence>
<accession>A0ABP6KBJ8</accession>
<feature type="compositionally biased region" description="Basic and acidic residues" evidence="1">
    <location>
        <begin position="201"/>
        <end position="221"/>
    </location>
</feature>
<organism evidence="2 3">
    <name type="scientific">Streptosporangium longisporum</name>
    <dbReference type="NCBI Taxonomy" id="46187"/>
    <lineage>
        <taxon>Bacteria</taxon>
        <taxon>Bacillati</taxon>
        <taxon>Actinomycetota</taxon>
        <taxon>Actinomycetes</taxon>
        <taxon>Streptosporangiales</taxon>
        <taxon>Streptosporangiaceae</taxon>
        <taxon>Streptosporangium</taxon>
    </lineage>
</organism>
<evidence type="ECO:0000313" key="2">
    <source>
        <dbReference type="EMBL" id="GAA2990565.1"/>
    </source>
</evidence>